<evidence type="ECO:0000313" key="9">
    <source>
        <dbReference type="EMBL" id="EXJ93581.1"/>
    </source>
</evidence>
<dbReference type="AlphaFoldDB" id="W9YWD2"/>
<keyword evidence="2" id="KW-0479">Metal-binding</keyword>
<comment type="subcellular location">
    <subcellularLocation>
        <location evidence="1">Nucleus</location>
    </subcellularLocation>
</comment>
<dbReference type="Pfam" id="PF04082">
    <property type="entry name" value="Fungal_trans"/>
    <property type="match status" value="1"/>
</dbReference>
<dbReference type="GO" id="GO:0003677">
    <property type="term" value="F:DNA binding"/>
    <property type="evidence" value="ECO:0007669"/>
    <property type="project" value="UniProtKB-KW"/>
</dbReference>
<accession>W9YWD2</accession>
<dbReference type="GO" id="GO:0000981">
    <property type="term" value="F:DNA-binding transcription factor activity, RNA polymerase II-specific"/>
    <property type="evidence" value="ECO:0007669"/>
    <property type="project" value="InterPro"/>
</dbReference>
<reference evidence="9 10" key="1">
    <citation type="submission" date="2013-03" db="EMBL/GenBank/DDBJ databases">
        <title>The Genome Sequence of Capronia coronata CBS 617.96.</title>
        <authorList>
            <consortium name="The Broad Institute Genomics Platform"/>
            <person name="Cuomo C."/>
            <person name="de Hoog S."/>
            <person name="Gorbushina A."/>
            <person name="Walker B."/>
            <person name="Young S.K."/>
            <person name="Zeng Q."/>
            <person name="Gargeya S."/>
            <person name="Fitzgerald M."/>
            <person name="Haas B."/>
            <person name="Abouelleil A."/>
            <person name="Allen A.W."/>
            <person name="Alvarado L."/>
            <person name="Arachchi H.M."/>
            <person name="Berlin A.M."/>
            <person name="Chapman S.B."/>
            <person name="Gainer-Dewar J."/>
            <person name="Goldberg J."/>
            <person name="Griggs A."/>
            <person name="Gujja S."/>
            <person name="Hansen M."/>
            <person name="Howarth C."/>
            <person name="Imamovic A."/>
            <person name="Ireland A."/>
            <person name="Larimer J."/>
            <person name="McCowan C."/>
            <person name="Murphy C."/>
            <person name="Pearson M."/>
            <person name="Poon T.W."/>
            <person name="Priest M."/>
            <person name="Roberts A."/>
            <person name="Saif S."/>
            <person name="Shea T."/>
            <person name="Sisk P."/>
            <person name="Sykes S."/>
            <person name="Wortman J."/>
            <person name="Nusbaum C."/>
            <person name="Birren B."/>
        </authorList>
    </citation>
    <scope>NUCLEOTIDE SEQUENCE [LARGE SCALE GENOMIC DNA]</scope>
    <source>
        <strain evidence="9 10">CBS 617.96</strain>
    </source>
</reference>
<keyword evidence="4" id="KW-0238">DNA-binding</keyword>
<evidence type="ECO:0000256" key="3">
    <source>
        <dbReference type="ARBA" id="ARBA00023015"/>
    </source>
</evidence>
<dbReference type="InterPro" id="IPR007219">
    <property type="entry name" value="XnlR_reg_dom"/>
</dbReference>
<evidence type="ECO:0000256" key="2">
    <source>
        <dbReference type="ARBA" id="ARBA00022723"/>
    </source>
</evidence>
<dbReference type="EMBL" id="AMWN01000002">
    <property type="protein sequence ID" value="EXJ93581.1"/>
    <property type="molecule type" value="Genomic_DNA"/>
</dbReference>
<evidence type="ECO:0000256" key="1">
    <source>
        <dbReference type="ARBA" id="ARBA00004123"/>
    </source>
</evidence>
<dbReference type="Pfam" id="PF00172">
    <property type="entry name" value="Zn_clus"/>
    <property type="match status" value="1"/>
</dbReference>
<keyword evidence="5" id="KW-0804">Transcription</keyword>
<dbReference type="Proteomes" id="UP000019484">
    <property type="component" value="Unassembled WGS sequence"/>
</dbReference>
<organism evidence="9 10">
    <name type="scientific">Capronia coronata CBS 617.96</name>
    <dbReference type="NCBI Taxonomy" id="1182541"/>
    <lineage>
        <taxon>Eukaryota</taxon>
        <taxon>Fungi</taxon>
        <taxon>Dikarya</taxon>
        <taxon>Ascomycota</taxon>
        <taxon>Pezizomycotina</taxon>
        <taxon>Eurotiomycetes</taxon>
        <taxon>Chaetothyriomycetidae</taxon>
        <taxon>Chaetothyriales</taxon>
        <taxon>Herpotrichiellaceae</taxon>
        <taxon>Capronia</taxon>
    </lineage>
</organism>
<dbReference type="InterPro" id="IPR036864">
    <property type="entry name" value="Zn2-C6_fun-type_DNA-bd_sf"/>
</dbReference>
<dbReference type="RefSeq" id="XP_007721075.1">
    <property type="nucleotide sequence ID" value="XM_007722885.1"/>
</dbReference>
<dbReference type="CDD" id="cd00067">
    <property type="entry name" value="GAL4"/>
    <property type="match status" value="1"/>
</dbReference>
<feature type="compositionally biased region" description="Basic and acidic residues" evidence="7">
    <location>
        <begin position="238"/>
        <end position="248"/>
    </location>
</feature>
<dbReference type="CDD" id="cd12148">
    <property type="entry name" value="fungal_TF_MHR"/>
    <property type="match status" value="1"/>
</dbReference>
<evidence type="ECO:0000256" key="7">
    <source>
        <dbReference type="SAM" id="MobiDB-lite"/>
    </source>
</evidence>
<dbReference type="InterPro" id="IPR050815">
    <property type="entry name" value="TF_fung"/>
</dbReference>
<comment type="caution">
    <text evidence="9">The sequence shown here is derived from an EMBL/GenBank/DDBJ whole genome shotgun (WGS) entry which is preliminary data.</text>
</comment>
<evidence type="ECO:0000256" key="4">
    <source>
        <dbReference type="ARBA" id="ARBA00023125"/>
    </source>
</evidence>
<dbReference type="PANTHER" id="PTHR47338:SF11">
    <property type="entry name" value="ZN(II)2CYS6 TRANSCRIPTION FACTOR (EUROFUNG)"/>
    <property type="match status" value="1"/>
</dbReference>
<dbReference type="GeneID" id="19156874"/>
<dbReference type="GO" id="GO:0006351">
    <property type="term" value="P:DNA-templated transcription"/>
    <property type="evidence" value="ECO:0007669"/>
    <property type="project" value="InterPro"/>
</dbReference>
<dbReference type="SMART" id="SM00906">
    <property type="entry name" value="Fungal_trans"/>
    <property type="match status" value="1"/>
</dbReference>
<evidence type="ECO:0000259" key="8">
    <source>
        <dbReference type="PROSITE" id="PS50048"/>
    </source>
</evidence>
<gene>
    <name evidence="9" type="ORF">A1O1_01973</name>
</gene>
<proteinExistence type="predicted"/>
<dbReference type="GO" id="GO:0005634">
    <property type="term" value="C:nucleus"/>
    <property type="evidence" value="ECO:0007669"/>
    <property type="project" value="UniProtKB-SubCell"/>
</dbReference>
<keyword evidence="10" id="KW-1185">Reference proteome</keyword>
<feature type="compositionally biased region" description="Polar residues" evidence="7">
    <location>
        <begin position="92"/>
        <end position="106"/>
    </location>
</feature>
<protein>
    <recommendedName>
        <fullName evidence="8">Zn(2)-C6 fungal-type domain-containing protein</fullName>
    </recommendedName>
</protein>
<dbReference type="SMART" id="SM00066">
    <property type="entry name" value="GAL4"/>
    <property type="match status" value="1"/>
</dbReference>
<dbReference type="GO" id="GO:0008270">
    <property type="term" value="F:zinc ion binding"/>
    <property type="evidence" value="ECO:0007669"/>
    <property type="project" value="InterPro"/>
</dbReference>
<feature type="compositionally biased region" description="Low complexity" evidence="7">
    <location>
        <begin position="268"/>
        <end position="278"/>
    </location>
</feature>
<evidence type="ECO:0000313" key="10">
    <source>
        <dbReference type="Proteomes" id="UP000019484"/>
    </source>
</evidence>
<evidence type="ECO:0000256" key="5">
    <source>
        <dbReference type="ARBA" id="ARBA00023163"/>
    </source>
</evidence>
<dbReference type="PROSITE" id="PS00463">
    <property type="entry name" value="ZN2_CY6_FUNGAL_1"/>
    <property type="match status" value="1"/>
</dbReference>
<feature type="compositionally biased region" description="Basic and acidic residues" evidence="7">
    <location>
        <begin position="281"/>
        <end position="294"/>
    </location>
</feature>
<dbReference type="eggNOG" id="ENOG502QU1D">
    <property type="taxonomic scope" value="Eukaryota"/>
</dbReference>
<dbReference type="HOGENOM" id="CLU_008335_0_0_1"/>
<feature type="region of interest" description="Disordered" evidence="7">
    <location>
        <begin position="208"/>
        <end position="313"/>
    </location>
</feature>
<dbReference type="Gene3D" id="4.10.240.10">
    <property type="entry name" value="Zn(2)-C6 fungal-type DNA-binding domain"/>
    <property type="match status" value="1"/>
</dbReference>
<keyword evidence="3" id="KW-0805">Transcription regulation</keyword>
<dbReference type="InterPro" id="IPR001138">
    <property type="entry name" value="Zn2Cys6_DnaBD"/>
</dbReference>
<feature type="compositionally biased region" description="Low complexity" evidence="7">
    <location>
        <begin position="220"/>
        <end position="234"/>
    </location>
</feature>
<dbReference type="PROSITE" id="PS50048">
    <property type="entry name" value="ZN2_CY6_FUNGAL_2"/>
    <property type="match status" value="1"/>
</dbReference>
<feature type="region of interest" description="Disordered" evidence="7">
    <location>
        <begin position="1"/>
        <end position="126"/>
    </location>
</feature>
<sequence length="827" mass="92357">MAQSPTSDDHRGNNFSHKPRLPSFSNFLSGTGRPDLNFIQPRPGLNRRDFLPVNHEALNRQTSTPSSYPPSERLAAPLPDVNSRLHDHHPEQTQSPFWPFTSSAPSDRTAATFGAFPPGPAPDRTHGRTIVREELVPGKGLCYVYDDGSVCQKNADGEPVNPKWGTTKAGKPRKRLGQACNTCREKKIKCDPSVPKCAQCRKFGRECKFDAGPRTGQKRSGSLPSAYSSAYSSPVEQMSERPSGRRESTASADLIGPESPLSKPGNRSSLPLESLLSPVSTDDHANDDGLDRRPPSKRARLSASPRPVSEGGLSDGFSIESLLNTSSTPSFSWQNDPYELHRGLTLYYVGKYFAHVDSTAYCTLPRKKFTSWVETRTSKSAEDKMLLYAILALGTVFARRAGRDTHRSVFLDIVHDAVLQCGDTLSLQLVQTRLILASLALSQGEYNRAWDFCGAALRTAFGLGYNTEEGVRVVCDAGRLDFDLDFATLVECRRRTFWSAHIMDCFSGCIPASVNSMYRSDCHLRLPCNQAAYETGDILPTAFDLTIPPNRRDGPRDLAEQISHVGLLGYLVQIATIFHEVVSKISRPRSRIGTNYSVFLETFRHDIMNKLQSWHGHLASHLRSSRRDNSSAEPVNGLHILYHYTALLLHRHVRHAEMSQRQIDAHIQGAYDHARLMLEMVQRLSNNEERDAALFRFTTTSPFSGYAITSALDTITAAGILSEVMNQKSQTMSLISSGLEALESLMEFWHSAHQQRDMIKQRLKTLLNASKSASDYNGAFFFANPMQSPFGLDQDIIYGLPRMRYYQALGWHNKIQTRGEFHQLDRE</sequence>
<dbReference type="STRING" id="1182541.W9YWD2"/>
<evidence type="ECO:0000256" key="6">
    <source>
        <dbReference type="ARBA" id="ARBA00023242"/>
    </source>
</evidence>
<feature type="domain" description="Zn(2)-C6 fungal-type" evidence="8">
    <location>
        <begin position="179"/>
        <end position="209"/>
    </location>
</feature>
<dbReference type="OrthoDB" id="5426798at2759"/>
<dbReference type="PANTHER" id="PTHR47338">
    <property type="entry name" value="ZN(II)2CYS6 TRANSCRIPTION FACTOR (EUROFUNG)-RELATED"/>
    <property type="match status" value="1"/>
</dbReference>
<keyword evidence="6" id="KW-0539">Nucleus</keyword>
<name>W9YWD2_9EURO</name>
<dbReference type="SUPFAM" id="SSF57701">
    <property type="entry name" value="Zn2/Cys6 DNA-binding domain"/>
    <property type="match status" value="1"/>
</dbReference>